<comment type="caution">
    <text evidence="2">The sequence shown here is derived from an EMBL/GenBank/DDBJ whole genome shotgun (WGS) entry which is preliminary data.</text>
</comment>
<name>A0AAD9TQH7_9ROSI</name>
<keyword evidence="3" id="KW-1185">Reference proteome</keyword>
<protein>
    <recommendedName>
        <fullName evidence="4">Retrotransposon Copia-like N-terminal domain-containing protein</fullName>
    </recommendedName>
</protein>
<evidence type="ECO:0000313" key="3">
    <source>
        <dbReference type="Proteomes" id="UP001280121"/>
    </source>
</evidence>
<dbReference type="EMBL" id="JANJYI010000008">
    <property type="protein sequence ID" value="KAK2639938.1"/>
    <property type="molecule type" value="Genomic_DNA"/>
</dbReference>
<organism evidence="2 3">
    <name type="scientific">Dipteronia dyeriana</name>
    <dbReference type="NCBI Taxonomy" id="168575"/>
    <lineage>
        <taxon>Eukaryota</taxon>
        <taxon>Viridiplantae</taxon>
        <taxon>Streptophyta</taxon>
        <taxon>Embryophyta</taxon>
        <taxon>Tracheophyta</taxon>
        <taxon>Spermatophyta</taxon>
        <taxon>Magnoliopsida</taxon>
        <taxon>eudicotyledons</taxon>
        <taxon>Gunneridae</taxon>
        <taxon>Pentapetalae</taxon>
        <taxon>rosids</taxon>
        <taxon>malvids</taxon>
        <taxon>Sapindales</taxon>
        <taxon>Sapindaceae</taxon>
        <taxon>Hippocastanoideae</taxon>
        <taxon>Acereae</taxon>
        <taxon>Dipteronia</taxon>
    </lineage>
</organism>
<sequence length="88" mass="9815">MASDSTDLSNQLQNSSSSSSIDFLSLAKTLNFNVHIKLDKNNYIYWKTQILQAIHALDLEGFITRSISLSSKTIDVSITDENDYQGAK</sequence>
<proteinExistence type="predicted"/>
<feature type="region of interest" description="Disordered" evidence="1">
    <location>
        <begin position="1"/>
        <end position="20"/>
    </location>
</feature>
<feature type="compositionally biased region" description="Low complexity" evidence="1">
    <location>
        <begin position="8"/>
        <end position="20"/>
    </location>
</feature>
<evidence type="ECO:0000256" key="1">
    <source>
        <dbReference type="SAM" id="MobiDB-lite"/>
    </source>
</evidence>
<evidence type="ECO:0000313" key="2">
    <source>
        <dbReference type="EMBL" id="KAK2639938.1"/>
    </source>
</evidence>
<evidence type="ECO:0008006" key="4">
    <source>
        <dbReference type="Google" id="ProtNLM"/>
    </source>
</evidence>
<reference evidence="2" key="1">
    <citation type="journal article" date="2023" name="Plant J.">
        <title>Genome sequences and population genomics provide insights into the demographic history, inbreeding, and mutation load of two 'living fossil' tree species of Dipteronia.</title>
        <authorList>
            <person name="Feng Y."/>
            <person name="Comes H.P."/>
            <person name="Chen J."/>
            <person name="Zhu S."/>
            <person name="Lu R."/>
            <person name="Zhang X."/>
            <person name="Li P."/>
            <person name="Qiu J."/>
            <person name="Olsen K.M."/>
            <person name="Qiu Y."/>
        </authorList>
    </citation>
    <scope>NUCLEOTIDE SEQUENCE</scope>
    <source>
        <strain evidence="2">KIB01</strain>
    </source>
</reference>
<dbReference type="Proteomes" id="UP001280121">
    <property type="component" value="Unassembled WGS sequence"/>
</dbReference>
<dbReference type="AlphaFoldDB" id="A0AAD9TQH7"/>
<accession>A0AAD9TQH7</accession>
<gene>
    <name evidence="2" type="ORF">Ddye_027733</name>
</gene>